<dbReference type="EMBL" id="AL589148">
    <property type="protein sequence ID" value="CAC36615.1"/>
    <property type="molecule type" value="Genomic_DNA"/>
</dbReference>
<dbReference type="AlphaFoldDB" id="Q9AD56"/>
<reference evidence="1 2" key="3">
    <citation type="journal article" date="2008" name="Proc. Natl. Acad. Sci. U.S.A.">
        <title>2-Alkyl-4-hydroxymethylfuran-3-carboxylic acids, antibiotic production inducers discovered by Streptomyces coelicolor genome mining.</title>
        <authorList>
            <person name="Corre C."/>
            <person name="Song L."/>
            <person name="O'Rourke S."/>
            <person name="Chater K.F."/>
            <person name="Challis G.L."/>
        </authorList>
    </citation>
    <scope>NUCLEOTIDE SEQUENCE [LARGE SCALE GENOMIC DNA]</scope>
    <source>
        <strain evidence="2">ATCC BAA-471 / A3(2) / M145</strain>
    </source>
</reference>
<dbReference type="InParanoid" id="Q9AD56"/>
<proteinExistence type="predicted"/>
<reference evidence="2" key="2">
    <citation type="journal article" date="2002" name="Nature">
        <title>Complete genome sequence of the model actinomycete Streptomyces coelicolor A3(2).</title>
        <authorList>
            <person name="Bentley S.D."/>
            <person name="Chater K.F."/>
            <person name="Cerdeno-Tarraga A.M."/>
            <person name="Challis G.L."/>
            <person name="Thomson N.R."/>
            <person name="James K.D."/>
            <person name="Harris D.E."/>
            <person name="Quail M.A."/>
            <person name="Kieser H."/>
            <person name="Harper D."/>
            <person name="Bateman A."/>
            <person name="Brown S."/>
            <person name="Chandra G."/>
            <person name="Chen C.W."/>
            <person name="Collins M."/>
            <person name="Cronin A."/>
            <person name="Fraser A."/>
            <person name="Goble A."/>
            <person name="Hidalgo J."/>
            <person name="Hornsby T."/>
            <person name="Howarth S."/>
            <person name="Huang C.H."/>
            <person name="Kieser T."/>
            <person name="Larke L."/>
            <person name="Murphy L."/>
            <person name="Oliver K."/>
            <person name="O'Neil S."/>
            <person name="Rabbinowitsch E."/>
            <person name="Rajandream M.A."/>
            <person name="Rutherford K."/>
            <person name="Rutter S."/>
            <person name="Seeger K."/>
            <person name="Saunders D."/>
            <person name="Sharp S."/>
            <person name="Squares R."/>
            <person name="Squares S."/>
            <person name="Taylor K."/>
            <person name="Warren T."/>
            <person name="Wietzorrek A."/>
            <person name="Woodward J."/>
            <person name="Barrell B.G."/>
            <person name="Parkhill J."/>
            <person name="Hopwood D.A."/>
        </authorList>
    </citation>
    <scope>NUCLEOTIDE SEQUENCE [LARGE SCALE GENOMIC DNA]</scope>
    <source>
        <strain evidence="2">ATCC BAA-471 / A3(2) / M145</strain>
    </source>
</reference>
<dbReference type="PATRIC" id="fig|100226.15.peg.8042"/>
<reference evidence="1 2" key="1">
    <citation type="journal article" date="1998" name="J. Bacteriol.">
        <title>Cloning and physical mapping of the EcoRI fragments of the giant linear plasmid SCP1.</title>
        <authorList>
            <person name="Redenbach M."/>
            <person name="Ikeda K."/>
            <person name="Yamasaki M."/>
            <person name="Kinashi H."/>
        </authorList>
    </citation>
    <scope>NUCLEOTIDE SEQUENCE [LARGE SCALE GENOMIC DNA]</scope>
    <source>
        <strain evidence="2">ATCC BAA-471 / A3(2) / M145</strain>
    </source>
</reference>
<dbReference type="OrthoDB" id="4291255at2"/>
<organism evidence="1 2">
    <name type="scientific">Streptomyces coelicolor (strain ATCC BAA-471 / A3(2) / M145)</name>
    <dbReference type="NCBI Taxonomy" id="100226"/>
    <lineage>
        <taxon>Bacteria</taxon>
        <taxon>Bacillati</taxon>
        <taxon>Actinomycetota</taxon>
        <taxon>Actinomycetes</taxon>
        <taxon>Kitasatosporales</taxon>
        <taxon>Streptomycetaceae</taxon>
        <taxon>Streptomyces</taxon>
        <taxon>Streptomyces albidoflavus group</taxon>
    </lineage>
</organism>
<geneLocation type="plasmid" evidence="2">
    <name>SCP1</name>
</geneLocation>
<dbReference type="KEGG" id="sco:SCP1.94"/>
<dbReference type="STRING" id="100226.gene:17765599"/>
<gene>
    <name evidence="1" type="ordered locus">SCP1.94</name>
</gene>
<keyword evidence="2" id="KW-1185">Reference proteome</keyword>
<accession>Q9AD56</accession>
<protein>
    <submittedName>
        <fullName evidence="1">Uncharacterized protein</fullName>
    </submittedName>
</protein>
<dbReference type="RefSeq" id="WP_011039393.1">
    <property type="nucleotide sequence ID" value="NC_003903.1"/>
</dbReference>
<dbReference type="HOGENOM" id="CLU_206020_0_0_11"/>
<evidence type="ECO:0000313" key="1">
    <source>
        <dbReference type="EMBL" id="CAC36615.1"/>
    </source>
</evidence>
<sequence>MPDALYQRYLKALDTYRDHRAACATCTNSRLCGEGERLWAAFTRSQDAYLARQKQQR</sequence>
<dbReference type="Proteomes" id="UP000001973">
    <property type="component" value="Plasmid SCP1"/>
</dbReference>
<name>Q9AD56_STRCO</name>
<evidence type="ECO:0000313" key="2">
    <source>
        <dbReference type="Proteomes" id="UP000001973"/>
    </source>
</evidence>
<reference evidence="1 2" key="4">
    <citation type="journal article" date="2009" name="Mol. Microbiol.">
        <title>Extracellular signalling, translational control, two repressors and an activator all contribute to the regulation of methylenomycin production in Streptomyces coelicolor.</title>
        <authorList>
            <person name="O'Rourke S."/>
            <person name="Wietzorrek A."/>
            <person name="Fowler K."/>
            <person name="Corre C."/>
            <person name="Challis G.L."/>
            <person name="Chater K.F."/>
        </authorList>
    </citation>
    <scope>NUCLEOTIDE SEQUENCE [LARGE SCALE GENOMIC DNA]</scope>
    <source>
        <strain evidence="2">ATCC BAA-471 / A3(2) / M145</strain>
    </source>
</reference>